<evidence type="ECO:0000313" key="2">
    <source>
        <dbReference type="EMBL" id="KAJ9636439.1"/>
    </source>
</evidence>
<evidence type="ECO:0000313" key="3">
    <source>
        <dbReference type="Proteomes" id="UP001172681"/>
    </source>
</evidence>
<feature type="compositionally biased region" description="Basic and acidic residues" evidence="1">
    <location>
        <begin position="268"/>
        <end position="282"/>
    </location>
</feature>
<dbReference type="EMBL" id="JAPDRN010000029">
    <property type="protein sequence ID" value="KAJ9636439.1"/>
    <property type="molecule type" value="Genomic_DNA"/>
</dbReference>
<reference evidence="2" key="1">
    <citation type="submission" date="2022-10" db="EMBL/GenBank/DDBJ databases">
        <title>Culturing micro-colonial fungi from biological soil crusts in the Mojave desert and describing Neophaeococcomyces mojavensis, and introducing the new genera and species Taxawa tesnikishii.</title>
        <authorList>
            <person name="Kurbessoian T."/>
            <person name="Stajich J.E."/>
        </authorList>
    </citation>
    <scope>NUCLEOTIDE SEQUENCE</scope>
    <source>
        <strain evidence="2">TK_35</strain>
    </source>
</reference>
<gene>
    <name evidence="2" type="ORF">H2204_005272</name>
</gene>
<comment type="caution">
    <text evidence="2">The sequence shown here is derived from an EMBL/GenBank/DDBJ whole genome shotgun (WGS) entry which is preliminary data.</text>
</comment>
<dbReference type="Proteomes" id="UP001172681">
    <property type="component" value="Unassembled WGS sequence"/>
</dbReference>
<organism evidence="2 3">
    <name type="scientific">Knufia peltigerae</name>
    <dbReference type="NCBI Taxonomy" id="1002370"/>
    <lineage>
        <taxon>Eukaryota</taxon>
        <taxon>Fungi</taxon>
        <taxon>Dikarya</taxon>
        <taxon>Ascomycota</taxon>
        <taxon>Pezizomycotina</taxon>
        <taxon>Eurotiomycetes</taxon>
        <taxon>Chaetothyriomycetidae</taxon>
        <taxon>Chaetothyriales</taxon>
        <taxon>Trichomeriaceae</taxon>
        <taxon>Knufia</taxon>
    </lineage>
</organism>
<proteinExistence type="predicted"/>
<evidence type="ECO:0000256" key="1">
    <source>
        <dbReference type="SAM" id="MobiDB-lite"/>
    </source>
</evidence>
<keyword evidence="3" id="KW-1185">Reference proteome</keyword>
<protein>
    <submittedName>
        <fullName evidence="2">Uncharacterized protein</fullName>
    </submittedName>
</protein>
<sequence>MWWLLKDFDARVSLMLGRSLRRTALQKEIPRPLLESLPDEEKTFRRNIQEFSSLVLEAMELVNSKKTPAHDAYARTLEGYLLRLHEHQAQLPLLQQEPHITNFFRIAIADHQIEVQLLEIAIRCALIRCFSVAPTIGDEKAAKERRFRSFHDNKTKNMVNNLLQSARIVSDTFAYIHDIDSSIAVSSWPRCFGMYCAAVMLAVSLLRRETVLDEDVFRVERALVVFQCCSASPSQSNMAPSAIATLSELLGHIRLLVSARDESIWTMPRDEGTTSSMPRDDSPPVLSESQDGRAATHADAKWREQFSLKHETTSVHHNDEHGGRIKRNWRHKKRIPTVQEPMTAAVLSLQDVTKPQLTLPTNTDGKLTAAISNYELSMQNSAAQLSYPNSAVASFHPGGQINYVPMIYSRAVQIDSAQPLNPYPFARPPVWIEGLGWTELWQPQNALMPGESPFISNEQGNPQIPIPDQIHTGIDNFVPMTFCFPIVSEGSPPQNGAVSAIGGFSHGWYGR</sequence>
<name>A0AA38Y5N5_9EURO</name>
<dbReference type="CDD" id="cd12148">
    <property type="entry name" value="fungal_TF_MHR"/>
    <property type="match status" value="1"/>
</dbReference>
<accession>A0AA38Y5N5</accession>
<feature type="region of interest" description="Disordered" evidence="1">
    <location>
        <begin position="268"/>
        <end position="299"/>
    </location>
</feature>
<feature type="compositionally biased region" description="Basic and acidic residues" evidence="1">
    <location>
        <begin position="290"/>
        <end position="299"/>
    </location>
</feature>
<dbReference type="AlphaFoldDB" id="A0AA38Y5N5"/>